<dbReference type="AlphaFoldDB" id="A0A7D5YHT9"/>
<dbReference type="EMBL" id="CP058905">
    <property type="protein sequence ID" value="QLJ98134.1"/>
    <property type="molecule type" value="Genomic_DNA"/>
</dbReference>
<gene>
    <name evidence="1" type="primary">hpxZ</name>
    <name evidence="1" type="ORF">HZU44_25985</name>
</gene>
<dbReference type="SUPFAM" id="SSF54427">
    <property type="entry name" value="NTF2-like"/>
    <property type="match status" value="1"/>
</dbReference>
<accession>A0A7D5YHT9</accession>
<dbReference type="NCBIfam" id="NF033625">
    <property type="entry name" value="HpxZ"/>
    <property type="match status" value="1"/>
</dbReference>
<dbReference type="InterPro" id="IPR024507">
    <property type="entry name" value="AtzH-like"/>
</dbReference>
<organism evidence="1">
    <name type="scientific">Micromonospora carbonacea</name>
    <dbReference type="NCBI Taxonomy" id="47853"/>
    <lineage>
        <taxon>Bacteria</taxon>
        <taxon>Bacillati</taxon>
        <taxon>Actinomycetota</taxon>
        <taxon>Actinomycetes</taxon>
        <taxon>Micromonosporales</taxon>
        <taxon>Micromonosporaceae</taxon>
        <taxon>Micromonospora</taxon>
    </lineage>
</organism>
<reference evidence="1" key="1">
    <citation type="submission" date="2020-08" db="EMBL/GenBank/DDBJ databases">
        <title>A bifunctional nitrone conjugated secondary metabolite targeting the ribosome.</title>
        <authorList>
            <person name="Limbrick E.M."/>
            <person name="Graf M."/>
            <person name="Derewacz D.K."/>
            <person name="Nguyen F."/>
            <person name="Spraggins J.M."/>
            <person name="Wieland M."/>
            <person name="Ynigez-Gutierrez A.E."/>
            <person name="Reisman B.J."/>
            <person name="Zinshteyn B."/>
            <person name="McCulloch K."/>
            <person name="Iverson T.M."/>
            <person name="Green R."/>
            <person name="Wilson D.N."/>
            <person name="Bachmann B.O."/>
        </authorList>
    </citation>
    <scope>NUCLEOTIDE SEQUENCE</scope>
    <source>
        <strain evidence="1">Africana</strain>
    </source>
</reference>
<dbReference type="Gene3D" id="3.10.450.50">
    <property type="match status" value="1"/>
</dbReference>
<dbReference type="Pfam" id="PF11533">
    <property type="entry name" value="AtzH-like"/>
    <property type="match status" value="1"/>
</dbReference>
<name>A0A7D5YHT9_9ACTN</name>
<protein>
    <submittedName>
        <fullName evidence="1">Oxalurate catabolism protein HpxZ</fullName>
    </submittedName>
</protein>
<sequence length="136" mass="14775">MEIDRTDVVAEVAAAFAGYEQALVDGDADLICGYFWDSDRTVRFGIDDHQYGLGAQRAWRAVQPPLPPGRRLVDTVITTFGADLAVVTTRFTYAGTAARGRQTQTWVRLPAGWRIVTAHVSEPAAGRPDPADGTAR</sequence>
<dbReference type="InterPro" id="IPR032710">
    <property type="entry name" value="NTF2-like_dom_sf"/>
</dbReference>
<evidence type="ECO:0000313" key="1">
    <source>
        <dbReference type="EMBL" id="QLJ98134.1"/>
    </source>
</evidence>
<proteinExistence type="predicted"/>